<dbReference type="EMBL" id="SJJZ01000001">
    <property type="protein sequence ID" value="TCC11796.1"/>
    <property type="molecule type" value="Genomic_DNA"/>
</dbReference>
<keyword evidence="4" id="KW-1185">Reference proteome</keyword>
<keyword evidence="1" id="KW-0472">Membrane</keyword>
<dbReference type="AlphaFoldDB" id="A0A4V2M0E8"/>
<evidence type="ECO:0000313" key="3">
    <source>
        <dbReference type="EMBL" id="TCC11796.1"/>
    </source>
</evidence>
<proteinExistence type="predicted"/>
<organism evidence="3 4">
    <name type="scientific">Kribbella soli</name>
    <dbReference type="NCBI Taxonomy" id="1124743"/>
    <lineage>
        <taxon>Bacteria</taxon>
        <taxon>Bacillati</taxon>
        <taxon>Actinomycetota</taxon>
        <taxon>Actinomycetes</taxon>
        <taxon>Propionibacteriales</taxon>
        <taxon>Kribbellaceae</taxon>
        <taxon>Kribbella</taxon>
    </lineage>
</organism>
<dbReference type="Pfam" id="PF04892">
    <property type="entry name" value="VanZ"/>
    <property type="match status" value="1"/>
</dbReference>
<keyword evidence="1" id="KW-0812">Transmembrane</keyword>
<accession>A0A4V2M0E8</accession>
<reference evidence="3 4" key="1">
    <citation type="submission" date="2019-02" db="EMBL/GenBank/DDBJ databases">
        <title>Kribbella capetownensis sp. nov. and Kribbella speibonae sp. nov., isolated from soil.</title>
        <authorList>
            <person name="Curtis S.M."/>
            <person name="Norton I."/>
            <person name="Everest G.J."/>
            <person name="Meyers P.R."/>
        </authorList>
    </citation>
    <scope>NUCLEOTIDE SEQUENCE [LARGE SCALE GENOMIC DNA]</scope>
    <source>
        <strain evidence="3 4">KCTC 29219</strain>
    </source>
</reference>
<feature type="domain" description="VanZ-like" evidence="2">
    <location>
        <begin position="115"/>
        <end position="191"/>
    </location>
</feature>
<dbReference type="InterPro" id="IPR006976">
    <property type="entry name" value="VanZ-like"/>
</dbReference>
<dbReference type="Proteomes" id="UP000292346">
    <property type="component" value="Unassembled WGS sequence"/>
</dbReference>
<evidence type="ECO:0000259" key="2">
    <source>
        <dbReference type="Pfam" id="PF04892"/>
    </source>
</evidence>
<sequence>MQMSGQGWRQWERSADRRLRNTQARRVRVRSTTGGSGHVLETYRGIPHLLDTWLVLTGMTLPIALSSFRRPGDLVPRLAAFCLPAAFALVIAATLSPTTHRLGQIGECGTHLTTTGGLTSLQGLLNVVLFVPAAGMLTLASGRPGDGIAAGIGMSAAVEAVQALLPQLGRSCQLHDLIANSLGAFCGVGLAAGLQTLTRSLVARPGFLVVSPAVVEHAAMLVVRRPRHPARHRRGTLVPAGRPARYHSTNTQLSG</sequence>
<evidence type="ECO:0000256" key="1">
    <source>
        <dbReference type="SAM" id="Phobius"/>
    </source>
</evidence>
<keyword evidence="1" id="KW-1133">Transmembrane helix</keyword>
<gene>
    <name evidence="3" type="ORF">E0H45_11275</name>
</gene>
<name>A0A4V2M0E8_9ACTN</name>
<feature type="transmembrane region" description="Helical" evidence="1">
    <location>
        <begin position="74"/>
        <end position="95"/>
    </location>
</feature>
<evidence type="ECO:0000313" key="4">
    <source>
        <dbReference type="Proteomes" id="UP000292346"/>
    </source>
</evidence>
<comment type="caution">
    <text evidence="3">The sequence shown here is derived from an EMBL/GenBank/DDBJ whole genome shotgun (WGS) entry which is preliminary data.</text>
</comment>
<protein>
    <submittedName>
        <fullName evidence="3">VanZ family protein</fullName>
    </submittedName>
</protein>